<evidence type="ECO:0008006" key="4">
    <source>
        <dbReference type="Google" id="ProtNLM"/>
    </source>
</evidence>
<dbReference type="Proteomes" id="UP001066276">
    <property type="component" value="Chromosome 2_2"/>
</dbReference>
<protein>
    <recommendedName>
        <fullName evidence="4">IclR-ED domain-containing protein</fullName>
    </recommendedName>
</protein>
<accession>A0AAV7UW94</accession>
<dbReference type="AlphaFoldDB" id="A0AAV7UW94"/>
<reference evidence="2" key="1">
    <citation type="journal article" date="2022" name="bioRxiv">
        <title>Sequencing and chromosome-scale assembly of the giantPleurodeles waltlgenome.</title>
        <authorList>
            <person name="Brown T."/>
            <person name="Elewa A."/>
            <person name="Iarovenko S."/>
            <person name="Subramanian E."/>
            <person name="Araus A.J."/>
            <person name="Petzold A."/>
            <person name="Susuki M."/>
            <person name="Suzuki K.-i.T."/>
            <person name="Hayashi T."/>
            <person name="Toyoda A."/>
            <person name="Oliveira C."/>
            <person name="Osipova E."/>
            <person name="Leigh N.D."/>
            <person name="Simon A."/>
            <person name="Yun M.H."/>
        </authorList>
    </citation>
    <scope>NUCLEOTIDE SEQUENCE</scope>
    <source>
        <strain evidence="2">20211129_DDA</strain>
        <tissue evidence="2">Liver</tissue>
    </source>
</reference>
<evidence type="ECO:0000313" key="2">
    <source>
        <dbReference type="EMBL" id="KAJ1192450.1"/>
    </source>
</evidence>
<proteinExistence type="predicted"/>
<sequence length="75" mass="7988">MAGRLECRTGPALDGAGGDWNVREAEEETHDQVQRGNARGTTILAIGSPEDNSIAVIGVPILRSCSEVERRLATL</sequence>
<organism evidence="2 3">
    <name type="scientific">Pleurodeles waltl</name>
    <name type="common">Iberian ribbed newt</name>
    <dbReference type="NCBI Taxonomy" id="8319"/>
    <lineage>
        <taxon>Eukaryota</taxon>
        <taxon>Metazoa</taxon>
        <taxon>Chordata</taxon>
        <taxon>Craniata</taxon>
        <taxon>Vertebrata</taxon>
        <taxon>Euteleostomi</taxon>
        <taxon>Amphibia</taxon>
        <taxon>Batrachia</taxon>
        <taxon>Caudata</taxon>
        <taxon>Salamandroidea</taxon>
        <taxon>Salamandridae</taxon>
        <taxon>Pleurodelinae</taxon>
        <taxon>Pleurodeles</taxon>
    </lineage>
</organism>
<feature type="region of interest" description="Disordered" evidence="1">
    <location>
        <begin position="1"/>
        <end position="20"/>
    </location>
</feature>
<keyword evidence="3" id="KW-1185">Reference proteome</keyword>
<evidence type="ECO:0000313" key="3">
    <source>
        <dbReference type="Proteomes" id="UP001066276"/>
    </source>
</evidence>
<comment type="caution">
    <text evidence="2">The sequence shown here is derived from an EMBL/GenBank/DDBJ whole genome shotgun (WGS) entry which is preliminary data.</text>
</comment>
<gene>
    <name evidence="2" type="ORF">NDU88_001757</name>
</gene>
<name>A0AAV7UW94_PLEWA</name>
<evidence type="ECO:0000256" key="1">
    <source>
        <dbReference type="SAM" id="MobiDB-lite"/>
    </source>
</evidence>
<dbReference type="EMBL" id="JANPWB010000004">
    <property type="protein sequence ID" value="KAJ1192450.1"/>
    <property type="molecule type" value="Genomic_DNA"/>
</dbReference>